<protein>
    <recommendedName>
        <fullName evidence="1">MutL C-terminal dimerisation domain-containing protein</fullName>
    </recommendedName>
</protein>
<dbReference type="PANTHER" id="PTHR10073:SF52">
    <property type="entry name" value="MISMATCH REPAIR ENDONUCLEASE PMS2"/>
    <property type="match status" value="1"/>
</dbReference>
<dbReference type="SMART" id="SM00853">
    <property type="entry name" value="MutL_C"/>
    <property type="match status" value="1"/>
</dbReference>
<dbReference type="OrthoDB" id="10263226at2759"/>
<gene>
    <name evidence="2" type="ORF">K443DRAFT_105649</name>
</gene>
<dbReference type="HOGENOM" id="CLU_045861_1_0_1"/>
<name>A0A0C9WLQ8_9AGAR</name>
<dbReference type="SUPFAM" id="SSF118116">
    <property type="entry name" value="DNA mismatch repair protein MutL"/>
    <property type="match status" value="1"/>
</dbReference>
<reference evidence="3" key="2">
    <citation type="submission" date="2015-01" db="EMBL/GenBank/DDBJ databases">
        <title>Evolutionary Origins and Diversification of the Mycorrhizal Mutualists.</title>
        <authorList>
            <consortium name="DOE Joint Genome Institute"/>
            <consortium name="Mycorrhizal Genomics Consortium"/>
            <person name="Kohler A."/>
            <person name="Kuo A."/>
            <person name="Nagy L.G."/>
            <person name="Floudas D."/>
            <person name="Copeland A."/>
            <person name="Barry K.W."/>
            <person name="Cichocki N."/>
            <person name="Veneault-Fourrey C."/>
            <person name="LaButti K."/>
            <person name="Lindquist E.A."/>
            <person name="Lipzen A."/>
            <person name="Lundell T."/>
            <person name="Morin E."/>
            <person name="Murat C."/>
            <person name="Riley R."/>
            <person name="Ohm R."/>
            <person name="Sun H."/>
            <person name="Tunlid A."/>
            <person name="Henrissat B."/>
            <person name="Grigoriev I.V."/>
            <person name="Hibbett D.S."/>
            <person name="Martin F."/>
        </authorList>
    </citation>
    <scope>NUCLEOTIDE SEQUENCE [LARGE SCALE GENOMIC DNA]</scope>
    <source>
        <strain evidence="3">LaAM-08-1</strain>
    </source>
</reference>
<dbReference type="STRING" id="1095629.A0A0C9WLQ8"/>
<evidence type="ECO:0000313" key="3">
    <source>
        <dbReference type="Proteomes" id="UP000054477"/>
    </source>
</evidence>
<dbReference type="Pfam" id="PF08676">
    <property type="entry name" value="MutL_C"/>
    <property type="match status" value="1"/>
</dbReference>
<keyword evidence="3" id="KW-1185">Reference proteome</keyword>
<dbReference type="InterPro" id="IPR038973">
    <property type="entry name" value="MutL/Mlh/Pms-like"/>
</dbReference>
<dbReference type="Gene3D" id="3.30.1540.20">
    <property type="entry name" value="MutL, C-terminal domain, dimerisation subdomain"/>
    <property type="match status" value="1"/>
</dbReference>
<evidence type="ECO:0000313" key="2">
    <source>
        <dbReference type="EMBL" id="KIJ97474.1"/>
    </source>
</evidence>
<organism evidence="2 3">
    <name type="scientific">Laccaria amethystina LaAM-08-1</name>
    <dbReference type="NCBI Taxonomy" id="1095629"/>
    <lineage>
        <taxon>Eukaryota</taxon>
        <taxon>Fungi</taxon>
        <taxon>Dikarya</taxon>
        <taxon>Basidiomycota</taxon>
        <taxon>Agaricomycotina</taxon>
        <taxon>Agaricomycetes</taxon>
        <taxon>Agaricomycetidae</taxon>
        <taxon>Agaricales</taxon>
        <taxon>Agaricineae</taxon>
        <taxon>Hydnangiaceae</taxon>
        <taxon>Laccaria</taxon>
    </lineage>
</organism>
<proteinExistence type="predicted"/>
<dbReference type="AlphaFoldDB" id="A0A0C9WLQ8"/>
<evidence type="ECO:0000259" key="1">
    <source>
        <dbReference type="SMART" id="SM00853"/>
    </source>
</evidence>
<dbReference type="GO" id="GO:0005524">
    <property type="term" value="F:ATP binding"/>
    <property type="evidence" value="ECO:0007669"/>
    <property type="project" value="InterPro"/>
</dbReference>
<dbReference type="GO" id="GO:0016887">
    <property type="term" value="F:ATP hydrolysis activity"/>
    <property type="evidence" value="ECO:0007669"/>
    <property type="project" value="InterPro"/>
</dbReference>
<dbReference type="FunFam" id="3.30.1370.100:FF:000001">
    <property type="entry name" value="Mismatch repair endonuclease pms1, putative"/>
    <property type="match status" value="1"/>
</dbReference>
<dbReference type="InterPro" id="IPR037198">
    <property type="entry name" value="MutL_C_sf"/>
</dbReference>
<accession>A0A0C9WLQ8</accession>
<feature type="domain" description="MutL C-terminal dimerisation" evidence="1">
    <location>
        <begin position="50"/>
        <end position="215"/>
    </location>
</feature>
<dbReference type="Proteomes" id="UP000054477">
    <property type="component" value="Unassembled WGS sequence"/>
</dbReference>
<dbReference type="GO" id="GO:0006298">
    <property type="term" value="P:mismatch repair"/>
    <property type="evidence" value="ECO:0007669"/>
    <property type="project" value="InterPro"/>
</dbReference>
<dbReference type="PANTHER" id="PTHR10073">
    <property type="entry name" value="DNA MISMATCH REPAIR PROTEIN MLH, PMS, MUTL"/>
    <property type="match status" value="1"/>
</dbReference>
<sequence length="269" mass="30333">MQGGSNKRKEVLISSKVLIDAGVSNTENDERAVDALARVIEKEDFASMDVVGQFNLGFIIARRRKNTSPSSSVSVSQELQVMDDLFIVDQHASDEEYNFETLQLTTRIQSQKLFRPQPLELTAADELLATENIEVLRQNGFEIEVDDSEYSGQGSRLKLVAQPISKSTVFDMKDLEEIIHLMRDRPTGQMVRCSKARAMFAMRACRKSVMVGMPLNSHQMLTVMRHMGTIDQPWNCPHGRPTMRHLLDITTIDSTSIIQSAPIDWSAFQ</sequence>
<dbReference type="GO" id="GO:0032389">
    <property type="term" value="C:MutLalpha complex"/>
    <property type="evidence" value="ECO:0007669"/>
    <property type="project" value="TreeGrafter"/>
</dbReference>
<reference evidence="2 3" key="1">
    <citation type="submission" date="2014-04" db="EMBL/GenBank/DDBJ databases">
        <authorList>
            <consortium name="DOE Joint Genome Institute"/>
            <person name="Kuo A."/>
            <person name="Kohler A."/>
            <person name="Nagy L.G."/>
            <person name="Floudas D."/>
            <person name="Copeland A."/>
            <person name="Barry K.W."/>
            <person name="Cichocki N."/>
            <person name="Veneault-Fourrey C."/>
            <person name="LaButti K."/>
            <person name="Lindquist E.A."/>
            <person name="Lipzen A."/>
            <person name="Lundell T."/>
            <person name="Morin E."/>
            <person name="Murat C."/>
            <person name="Sun H."/>
            <person name="Tunlid A."/>
            <person name="Henrissat B."/>
            <person name="Grigoriev I.V."/>
            <person name="Hibbett D.S."/>
            <person name="Martin F."/>
            <person name="Nordberg H.P."/>
            <person name="Cantor M.N."/>
            <person name="Hua S.X."/>
        </authorList>
    </citation>
    <scope>NUCLEOTIDE SEQUENCE [LARGE SCALE GENOMIC DNA]</scope>
    <source>
        <strain evidence="2 3">LaAM-08-1</strain>
    </source>
</reference>
<dbReference type="InterPro" id="IPR014790">
    <property type="entry name" value="MutL_C"/>
</dbReference>
<dbReference type="InterPro" id="IPR042121">
    <property type="entry name" value="MutL_C_regsub"/>
</dbReference>
<dbReference type="GO" id="GO:0140664">
    <property type="term" value="F:ATP-dependent DNA damage sensor activity"/>
    <property type="evidence" value="ECO:0007669"/>
    <property type="project" value="InterPro"/>
</dbReference>
<dbReference type="EMBL" id="KN838692">
    <property type="protein sequence ID" value="KIJ97474.1"/>
    <property type="molecule type" value="Genomic_DNA"/>
</dbReference>
<dbReference type="InterPro" id="IPR042120">
    <property type="entry name" value="MutL_C_dimsub"/>
</dbReference>
<dbReference type="Gene3D" id="3.30.1370.100">
    <property type="entry name" value="MutL, C-terminal domain, regulatory subdomain"/>
    <property type="match status" value="1"/>
</dbReference>